<feature type="domain" description="SRP54-type proteins GTP-binding" evidence="6">
    <location>
        <begin position="1"/>
        <end position="123"/>
    </location>
</feature>
<evidence type="ECO:0000256" key="4">
    <source>
        <dbReference type="ARBA" id="ARBA00023136"/>
    </source>
</evidence>
<name>A0AAD5N0C2_PARTN</name>
<sequence length="123" mass="13560">MAIRSALHPNSVQVFVQGCGKEAVSMVAAAIGIAAERGTDVVLVDTAGRMQDHEPFMRELSKIIGISEPDLLPFVGEALVGNEAAVLLVKFNQALYNLLFYLLYKPPFHLGNIFFHFDYDSYV</sequence>
<gene>
    <name evidence="7" type="ORF">KIN20_015465</name>
</gene>
<evidence type="ECO:0000259" key="6">
    <source>
        <dbReference type="SMART" id="SM00962"/>
    </source>
</evidence>
<evidence type="ECO:0000313" key="8">
    <source>
        <dbReference type="Proteomes" id="UP001196413"/>
    </source>
</evidence>
<evidence type="ECO:0000256" key="5">
    <source>
        <dbReference type="ARBA" id="ARBA00029433"/>
    </source>
</evidence>
<reference evidence="7" key="1">
    <citation type="submission" date="2021-06" db="EMBL/GenBank/DDBJ databases">
        <title>Parelaphostrongylus tenuis whole genome reference sequence.</title>
        <authorList>
            <person name="Garwood T.J."/>
            <person name="Larsen P.A."/>
            <person name="Fountain-Jones N.M."/>
            <person name="Garbe J.R."/>
            <person name="Macchietto M.G."/>
            <person name="Kania S.A."/>
            <person name="Gerhold R.W."/>
            <person name="Richards J.E."/>
            <person name="Wolf T.M."/>
        </authorList>
    </citation>
    <scope>NUCLEOTIDE SEQUENCE</scope>
    <source>
        <strain evidence="7">MNPRO001-30</strain>
        <tissue evidence="7">Meninges</tissue>
    </source>
</reference>
<dbReference type="EMBL" id="JAHQIW010003107">
    <property type="protein sequence ID" value="KAJ1357331.1"/>
    <property type="molecule type" value="Genomic_DNA"/>
</dbReference>
<protein>
    <recommendedName>
        <fullName evidence="6">SRP54-type proteins GTP-binding domain-containing protein</fullName>
    </recommendedName>
</protein>
<dbReference type="PANTHER" id="PTHR43134:SF1">
    <property type="entry name" value="SIGNAL RECOGNITION PARTICLE RECEPTOR SUBUNIT ALPHA"/>
    <property type="match status" value="1"/>
</dbReference>
<dbReference type="GO" id="GO:0005789">
    <property type="term" value="C:endoplasmic reticulum membrane"/>
    <property type="evidence" value="ECO:0007669"/>
    <property type="project" value="TreeGrafter"/>
</dbReference>
<evidence type="ECO:0000313" key="7">
    <source>
        <dbReference type="EMBL" id="KAJ1357331.1"/>
    </source>
</evidence>
<dbReference type="PANTHER" id="PTHR43134">
    <property type="entry name" value="SIGNAL RECOGNITION PARTICLE RECEPTOR SUBUNIT ALPHA"/>
    <property type="match status" value="1"/>
</dbReference>
<keyword evidence="8" id="KW-1185">Reference proteome</keyword>
<keyword evidence="4" id="KW-0472">Membrane</keyword>
<dbReference type="SUPFAM" id="SSF52540">
    <property type="entry name" value="P-loop containing nucleoside triphosphate hydrolases"/>
    <property type="match status" value="1"/>
</dbReference>
<organism evidence="7 8">
    <name type="scientific">Parelaphostrongylus tenuis</name>
    <name type="common">Meningeal worm</name>
    <dbReference type="NCBI Taxonomy" id="148309"/>
    <lineage>
        <taxon>Eukaryota</taxon>
        <taxon>Metazoa</taxon>
        <taxon>Ecdysozoa</taxon>
        <taxon>Nematoda</taxon>
        <taxon>Chromadorea</taxon>
        <taxon>Rhabditida</taxon>
        <taxon>Rhabditina</taxon>
        <taxon>Rhabditomorpha</taxon>
        <taxon>Strongyloidea</taxon>
        <taxon>Metastrongylidae</taxon>
        <taxon>Parelaphostrongylus</taxon>
    </lineage>
</organism>
<dbReference type="Pfam" id="PF00448">
    <property type="entry name" value="SRP54"/>
    <property type="match status" value="1"/>
</dbReference>
<keyword evidence="2" id="KW-0547">Nucleotide-binding</keyword>
<comment type="similarity">
    <text evidence="1">Belongs to the GTP-binding SRP family.</text>
</comment>
<dbReference type="PROSITE" id="PS51257">
    <property type="entry name" value="PROKAR_LIPOPROTEIN"/>
    <property type="match status" value="1"/>
</dbReference>
<dbReference type="GO" id="GO:0006614">
    <property type="term" value="P:SRP-dependent cotranslational protein targeting to membrane"/>
    <property type="evidence" value="ECO:0007669"/>
    <property type="project" value="InterPro"/>
</dbReference>
<dbReference type="GO" id="GO:0005047">
    <property type="term" value="F:signal recognition particle binding"/>
    <property type="evidence" value="ECO:0007669"/>
    <property type="project" value="TreeGrafter"/>
</dbReference>
<dbReference type="GO" id="GO:0005525">
    <property type="term" value="F:GTP binding"/>
    <property type="evidence" value="ECO:0007669"/>
    <property type="project" value="UniProtKB-KW"/>
</dbReference>
<dbReference type="SMART" id="SM00962">
    <property type="entry name" value="SRP54"/>
    <property type="match status" value="1"/>
</dbReference>
<dbReference type="AlphaFoldDB" id="A0AAD5N0C2"/>
<dbReference type="GO" id="GO:0003924">
    <property type="term" value="F:GTPase activity"/>
    <property type="evidence" value="ECO:0007669"/>
    <property type="project" value="TreeGrafter"/>
</dbReference>
<evidence type="ECO:0000256" key="3">
    <source>
        <dbReference type="ARBA" id="ARBA00023134"/>
    </source>
</evidence>
<dbReference type="Proteomes" id="UP001196413">
    <property type="component" value="Unassembled WGS sequence"/>
</dbReference>
<proteinExistence type="inferred from homology"/>
<evidence type="ECO:0000256" key="1">
    <source>
        <dbReference type="ARBA" id="ARBA00008531"/>
    </source>
</evidence>
<keyword evidence="3" id="KW-0342">GTP-binding</keyword>
<comment type="caution">
    <text evidence="7">The sequence shown here is derived from an EMBL/GenBank/DDBJ whole genome shotgun (WGS) entry which is preliminary data.</text>
</comment>
<dbReference type="Gene3D" id="3.40.50.300">
    <property type="entry name" value="P-loop containing nucleotide triphosphate hydrolases"/>
    <property type="match status" value="1"/>
</dbReference>
<dbReference type="InterPro" id="IPR000897">
    <property type="entry name" value="SRP54_GTPase_dom"/>
</dbReference>
<accession>A0AAD5N0C2</accession>
<dbReference type="InterPro" id="IPR027417">
    <property type="entry name" value="P-loop_NTPase"/>
</dbReference>
<evidence type="ECO:0000256" key="2">
    <source>
        <dbReference type="ARBA" id="ARBA00022741"/>
    </source>
</evidence>
<comment type="subcellular location">
    <subcellularLocation>
        <location evidence="5">Endomembrane system</location>
        <topology evidence="5">Peripheral membrane protein</topology>
        <orientation evidence="5">Cytoplasmic side</orientation>
    </subcellularLocation>
</comment>